<dbReference type="Proteomes" id="UP001596447">
    <property type="component" value="Unassembled WGS sequence"/>
</dbReference>
<evidence type="ECO:0000313" key="2">
    <source>
        <dbReference type="Proteomes" id="UP001596447"/>
    </source>
</evidence>
<organism evidence="1 2">
    <name type="scientific">Halospeciosus flavus</name>
    <dbReference type="NCBI Taxonomy" id="3032283"/>
    <lineage>
        <taxon>Archaea</taxon>
        <taxon>Methanobacteriati</taxon>
        <taxon>Methanobacteriota</taxon>
        <taxon>Stenosarchaea group</taxon>
        <taxon>Halobacteria</taxon>
        <taxon>Halobacteriales</taxon>
        <taxon>Halobacteriaceae</taxon>
        <taxon>Halospeciosus</taxon>
    </lineage>
</organism>
<dbReference type="AlphaFoldDB" id="A0ABD5Z381"/>
<sequence length="190" mass="21223">MGEENTDWPADMDAGERLKHVAETRTTPRNAGWIADEAAVSRDTAAKYLSQLVDQGLLTTVETDRGTCYKPDTVTQFLNEVRDLAEAHTLNELTAELNAIVDEIDAWKDEYDVDSLTALRQSIGREDFDHDERQKRLEAISEWEYNIEIREAIQVANALRSSLTTLEADTLTSTSSGNYELGIGQHSSST</sequence>
<dbReference type="Gene3D" id="1.10.10.10">
    <property type="entry name" value="Winged helix-like DNA-binding domain superfamily/Winged helix DNA-binding domain"/>
    <property type="match status" value="1"/>
</dbReference>
<dbReference type="InterPro" id="IPR036390">
    <property type="entry name" value="WH_DNA-bd_sf"/>
</dbReference>
<dbReference type="InterPro" id="IPR055766">
    <property type="entry name" value="DUF7342"/>
</dbReference>
<reference evidence="1 2" key="1">
    <citation type="journal article" date="2019" name="Int. J. Syst. Evol. Microbiol.">
        <title>The Global Catalogue of Microorganisms (GCM) 10K type strain sequencing project: providing services to taxonomists for standard genome sequencing and annotation.</title>
        <authorList>
            <consortium name="The Broad Institute Genomics Platform"/>
            <consortium name="The Broad Institute Genome Sequencing Center for Infectious Disease"/>
            <person name="Wu L."/>
            <person name="Ma J."/>
        </authorList>
    </citation>
    <scope>NUCLEOTIDE SEQUENCE [LARGE SCALE GENOMIC DNA]</scope>
    <source>
        <strain evidence="1 2">XZGYJ-43</strain>
    </source>
</reference>
<dbReference type="RefSeq" id="WP_279529624.1">
    <property type="nucleotide sequence ID" value="NZ_CP122312.1"/>
</dbReference>
<dbReference type="EMBL" id="JBHTAR010000011">
    <property type="protein sequence ID" value="MFC7199697.1"/>
    <property type="molecule type" value="Genomic_DNA"/>
</dbReference>
<keyword evidence="2" id="KW-1185">Reference proteome</keyword>
<gene>
    <name evidence="1" type="ORF">ACFQJ9_09790</name>
</gene>
<dbReference type="SUPFAM" id="SSF46785">
    <property type="entry name" value="Winged helix' DNA-binding domain"/>
    <property type="match status" value="1"/>
</dbReference>
<protein>
    <submittedName>
        <fullName evidence="1">Uncharacterized protein</fullName>
    </submittedName>
</protein>
<comment type="caution">
    <text evidence="1">The sequence shown here is derived from an EMBL/GenBank/DDBJ whole genome shotgun (WGS) entry which is preliminary data.</text>
</comment>
<dbReference type="Pfam" id="PF24033">
    <property type="entry name" value="DUF7342"/>
    <property type="match status" value="1"/>
</dbReference>
<name>A0ABD5Z381_9EURY</name>
<proteinExistence type="predicted"/>
<dbReference type="InterPro" id="IPR036388">
    <property type="entry name" value="WH-like_DNA-bd_sf"/>
</dbReference>
<accession>A0ABD5Z381</accession>
<evidence type="ECO:0000313" key="1">
    <source>
        <dbReference type="EMBL" id="MFC7199697.1"/>
    </source>
</evidence>